<proteinExistence type="predicted"/>
<keyword evidence="1" id="KW-0472">Membrane</keyword>
<sequence>MLSSNEVCYIITFVIYAVFSTLYTVYTALNYYMEVAELKLLPQKLRVEIEEDELNAITYMLECTSSAHHTSNSRLYKVMQACRYDPKTRTALFFSTRANIYHLKALLQLLKPAFRTYPFNQVVTAEGIHYAILTALVQVELEQNPKAIGCPEMVTNNIMPFYNSWCKVLDSYTIFFGTTDQVEEILYNCRFHMERAGYFRRFPSLPAELKLKILTKVPLQQNKMHVRENGKFRRLLHCHGHRPGVKPMTAKPFLYLNAF</sequence>
<evidence type="ECO:0000313" key="5">
    <source>
        <dbReference type="WBParaSite" id="BXY_0854800.1"/>
    </source>
</evidence>
<accession>A0A1I7S6B1</accession>
<name>A0A1I7S6B1_BURXY</name>
<keyword evidence="1" id="KW-1133">Transmembrane helix</keyword>
<dbReference type="Proteomes" id="UP000095284">
    <property type="component" value="Unplaced"/>
</dbReference>
<keyword evidence="4" id="KW-1185">Reference proteome</keyword>
<protein>
    <submittedName>
        <fullName evidence="2">(pine wood nematode) hypothetical protein</fullName>
    </submittedName>
</protein>
<feature type="transmembrane region" description="Helical" evidence="1">
    <location>
        <begin position="7"/>
        <end position="29"/>
    </location>
</feature>
<reference evidence="5" key="1">
    <citation type="submission" date="2016-11" db="UniProtKB">
        <authorList>
            <consortium name="WormBaseParasite"/>
        </authorList>
    </citation>
    <scope>IDENTIFICATION</scope>
</reference>
<dbReference type="WBParaSite" id="BXY_0854800.1">
    <property type="protein sequence ID" value="BXY_0854800.1"/>
    <property type="gene ID" value="BXY_0854800"/>
</dbReference>
<dbReference type="EMBL" id="CAJFCV020000006">
    <property type="protein sequence ID" value="CAG9128177.1"/>
    <property type="molecule type" value="Genomic_DNA"/>
</dbReference>
<dbReference type="AlphaFoldDB" id="A0A1I7S6B1"/>
<dbReference type="Proteomes" id="UP000659654">
    <property type="component" value="Unassembled WGS sequence"/>
</dbReference>
<organism evidence="3 5">
    <name type="scientific">Bursaphelenchus xylophilus</name>
    <name type="common">Pinewood nematode worm</name>
    <name type="synonym">Aphelenchoides xylophilus</name>
    <dbReference type="NCBI Taxonomy" id="6326"/>
    <lineage>
        <taxon>Eukaryota</taxon>
        <taxon>Metazoa</taxon>
        <taxon>Ecdysozoa</taxon>
        <taxon>Nematoda</taxon>
        <taxon>Chromadorea</taxon>
        <taxon>Rhabditida</taxon>
        <taxon>Tylenchina</taxon>
        <taxon>Tylenchomorpha</taxon>
        <taxon>Aphelenchoidea</taxon>
        <taxon>Aphelenchoididae</taxon>
        <taxon>Bursaphelenchus</taxon>
    </lineage>
</organism>
<dbReference type="OrthoDB" id="10316671at2759"/>
<evidence type="ECO:0000313" key="2">
    <source>
        <dbReference type="EMBL" id="CAD5233309.1"/>
    </source>
</evidence>
<keyword evidence="1" id="KW-0812">Transmembrane</keyword>
<dbReference type="EMBL" id="CAJFDI010000006">
    <property type="protein sequence ID" value="CAD5233309.1"/>
    <property type="molecule type" value="Genomic_DNA"/>
</dbReference>
<evidence type="ECO:0000313" key="3">
    <source>
        <dbReference type="Proteomes" id="UP000095284"/>
    </source>
</evidence>
<evidence type="ECO:0000313" key="4">
    <source>
        <dbReference type="Proteomes" id="UP000659654"/>
    </source>
</evidence>
<dbReference type="Proteomes" id="UP000582659">
    <property type="component" value="Unassembled WGS sequence"/>
</dbReference>
<reference evidence="2" key="2">
    <citation type="submission" date="2020-09" db="EMBL/GenBank/DDBJ databases">
        <authorList>
            <person name="Kikuchi T."/>
        </authorList>
    </citation>
    <scope>NUCLEOTIDE SEQUENCE</scope>
    <source>
        <strain evidence="2">Ka4C1</strain>
    </source>
</reference>
<gene>
    <name evidence="2" type="ORF">BXYJ_LOCUS13400</name>
</gene>
<evidence type="ECO:0000256" key="1">
    <source>
        <dbReference type="SAM" id="Phobius"/>
    </source>
</evidence>